<evidence type="ECO:0000256" key="8">
    <source>
        <dbReference type="ARBA" id="ARBA00023136"/>
    </source>
</evidence>
<comment type="subcellular location">
    <subcellularLocation>
        <location evidence="1">Membrane</location>
        <topology evidence="1">Multi-pass membrane protein</topology>
    </subcellularLocation>
</comment>
<evidence type="ECO:0000256" key="9">
    <source>
        <dbReference type="RuleBase" id="RU003346"/>
    </source>
</evidence>
<keyword evidence="6" id="KW-0769">Symport</keyword>
<dbReference type="Gene3D" id="1.20.1250.20">
    <property type="entry name" value="MFS general substrate transporter like domains"/>
    <property type="match status" value="1"/>
</dbReference>
<dbReference type="PROSITE" id="PS00217">
    <property type="entry name" value="SUGAR_TRANSPORT_2"/>
    <property type="match status" value="1"/>
</dbReference>
<dbReference type="InterPro" id="IPR036259">
    <property type="entry name" value="MFS_trans_sf"/>
</dbReference>
<keyword evidence="4" id="KW-0762">Sugar transport</keyword>
<name>A0AAD3STM0_NEPGR</name>
<evidence type="ECO:0000256" key="7">
    <source>
        <dbReference type="ARBA" id="ARBA00022989"/>
    </source>
</evidence>
<dbReference type="CDD" id="cd17361">
    <property type="entry name" value="MFS_STP"/>
    <property type="match status" value="1"/>
</dbReference>
<evidence type="ECO:0000256" key="6">
    <source>
        <dbReference type="ARBA" id="ARBA00022847"/>
    </source>
</evidence>
<dbReference type="Pfam" id="PF00083">
    <property type="entry name" value="Sugar_tr"/>
    <property type="match status" value="1"/>
</dbReference>
<dbReference type="SUPFAM" id="SSF103473">
    <property type="entry name" value="MFS general substrate transporter"/>
    <property type="match status" value="1"/>
</dbReference>
<feature type="transmembrane region" description="Helical" evidence="10">
    <location>
        <begin position="356"/>
        <end position="382"/>
    </location>
</feature>
<comment type="similarity">
    <text evidence="2 9">Belongs to the major facilitator superfamily. Sugar transporter (TC 2.A.1.1) family.</text>
</comment>
<keyword evidence="8 10" id="KW-0472">Membrane</keyword>
<dbReference type="EMBL" id="BSYO01000017">
    <property type="protein sequence ID" value="GMH17363.1"/>
    <property type="molecule type" value="Genomic_DNA"/>
</dbReference>
<dbReference type="InterPro" id="IPR005828">
    <property type="entry name" value="MFS_sugar_transport-like"/>
</dbReference>
<evidence type="ECO:0000256" key="1">
    <source>
        <dbReference type="ARBA" id="ARBA00004141"/>
    </source>
</evidence>
<proteinExistence type="inferred from homology"/>
<feature type="transmembrane region" description="Helical" evidence="10">
    <location>
        <begin position="430"/>
        <end position="453"/>
    </location>
</feature>
<organism evidence="12 13">
    <name type="scientific">Nepenthes gracilis</name>
    <name type="common">Slender pitcher plant</name>
    <dbReference type="NCBI Taxonomy" id="150966"/>
    <lineage>
        <taxon>Eukaryota</taxon>
        <taxon>Viridiplantae</taxon>
        <taxon>Streptophyta</taxon>
        <taxon>Embryophyta</taxon>
        <taxon>Tracheophyta</taxon>
        <taxon>Spermatophyta</taxon>
        <taxon>Magnoliopsida</taxon>
        <taxon>eudicotyledons</taxon>
        <taxon>Gunneridae</taxon>
        <taxon>Pentapetalae</taxon>
        <taxon>Caryophyllales</taxon>
        <taxon>Nepenthaceae</taxon>
        <taxon>Nepenthes</taxon>
    </lineage>
</organism>
<dbReference type="InterPro" id="IPR045262">
    <property type="entry name" value="STP/PLT_plant"/>
</dbReference>
<evidence type="ECO:0000313" key="13">
    <source>
        <dbReference type="Proteomes" id="UP001279734"/>
    </source>
</evidence>
<feature type="transmembrane region" description="Helical" evidence="10">
    <location>
        <begin position="394"/>
        <end position="418"/>
    </location>
</feature>
<dbReference type="InterPro" id="IPR005829">
    <property type="entry name" value="Sugar_transporter_CS"/>
</dbReference>
<keyword evidence="7 10" id="KW-1133">Transmembrane helix</keyword>
<feature type="transmembrane region" description="Helical" evidence="10">
    <location>
        <begin position="28"/>
        <end position="48"/>
    </location>
</feature>
<dbReference type="NCBIfam" id="TIGR00879">
    <property type="entry name" value="SP"/>
    <property type="match status" value="1"/>
</dbReference>
<reference evidence="12" key="1">
    <citation type="submission" date="2023-05" db="EMBL/GenBank/DDBJ databases">
        <title>Nepenthes gracilis genome sequencing.</title>
        <authorList>
            <person name="Fukushima K."/>
        </authorList>
    </citation>
    <scope>NUCLEOTIDE SEQUENCE</scope>
    <source>
        <strain evidence="12">SING2019-196</strain>
    </source>
</reference>
<feature type="transmembrane region" description="Helical" evidence="10">
    <location>
        <begin position="291"/>
        <end position="315"/>
    </location>
</feature>
<feature type="transmembrane region" description="Helical" evidence="10">
    <location>
        <begin position="89"/>
        <end position="107"/>
    </location>
</feature>
<evidence type="ECO:0000256" key="4">
    <source>
        <dbReference type="ARBA" id="ARBA00022597"/>
    </source>
</evidence>
<dbReference type="GO" id="GO:0016020">
    <property type="term" value="C:membrane"/>
    <property type="evidence" value="ECO:0007669"/>
    <property type="project" value="UniProtKB-SubCell"/>
</dbReference>
<dbReference type="PANTHER" id="PTHR23500:SF44">
    <property type="entry name" value="SUGAR TRANSPORT PROTEIN 5"/>
    <property type="match status" value="1"/>
</dbReference>
<dbReference type="InterPro" id="IPR020846">
    <property type="entry name" value="MFS_dom"/>
</dbReference>
<dbReference type="Proteomes" id="UP001279734">
    <property type="component" value="Unassembled WGS sequence"/>
</dbReference>
<dbReference type="InterPro" id="IPR044778">
    <property type="entry name" value="MFS_STP/MST-like_plant"/>
</dbReference>
<feature type="transmembrane region" description="Helical" evidence="10">
    <location>
        <begin position="459"/>
        <end position="480"/>
    </location>
</feature>
<gene>
    <name evidence="12" type="ORF">Nepgr_019204</name>
</gene>
<feature type="transmembrane region" description="Helical" evidence="10">
    <location>
        <begin position="327"/>
        <end position="349"/>
    </location>
</feature>
<keyword evidence="5 10" id="KW-0812">Transmembrane</keyword>
<protein>
    <recommendedName>
        <fullName evidence="11">Major facilitator superfamily (MFS) profile domain-containing protein</fullName>
    </recommendedName>
</protein>
<feature type="transmembrane region" description="Helical" evidence="10">
    <location>
        <begin position="119"/>
        <end position="138"/>
    </location>
</feature>
<evidence type="ECO:0000256" key="3">
    <source>
        <dbReference type="ARBA" id="ARBA00022448"/>
    </source>
</evidence>
<dbReference type="PANTHER" id="PTHR23500">
    <property type="entry name" value="SOLUTE CARRIER FAMILY 2, FACILITATED GLUCOSE TRANSPORTER"/>
    <property type="match status" value="1"/>
</dbReference>
<dbReference type="FunFam" id="1.20.1250.20:FF:000002">
    <property type="entry name" value="Sugar transport protein 13"/>
    <property type="match status" value="1"/>
</dbReference>
<evidence type="ECO:0000259" key="11">
    <source>
        <dbReference type="PROSITE" id="PS50850"/>
    </source>
</evidence>
<keyword evidence="13" id="KW-1185">Reference proteome</keyword>
<feature type="transmembrane region" description="Helical" evidence="10">
    <location>
        <begin position="178"/>
        <end position="199"/>
    </location>
</feature>
<dbReference type="PRINTS" id="PR00171">
    <property type="entry name" value="SUGRTRNSPORT"/>
</dbReference>
<evidence type="ECO:0000256" key="10">
    <source>
        <dbReference type="SAM" id="Phobius"/>
    </source>
</evidence>
<evidence type="ECO:0000313" key="12">
    <source>
        <dbReference type="EMBL" id="GMH17363.1"/>
    </source>
</evidence>
<accession>A0AAD3STM0</accession>
<dbReference type="AlphaFoldDB" id="A0AAD3STM0"/>
<dbReference type="GO" id="GO:0015145">
    <property type="term" value="F:monosaccharide transmembrane transporter activity"/>
    <property type="evidence" value="ECO:0007669"/>
    <property type="project" value="InterPro"/>
</dbReference>
<evidence type="ECO:0000256" key="2">
    <source>
        <dbReference type="ARBA" id="ARBA00010992"/>
    </source>
</evidence>
<comment type="caution">
    <text evidence="12">The sequence shown here is derived from an EMBL/GenBank/DDBJ whole genome shotgun (WGS) entry which is preliminary data.</text>
</comment>
<dbReference type="GO" id="GO:0015293">
    <property type="term" value="F:symporter activity"/>
    <property type="evidence" value="ECO:0007669"/>
    <property type="project" value="UniProtKB-KW"/>
</dbReference>
<feature type="transmembrane region" description="Helical" evidence="10">
    <location>
        <begin position="205"/>
        <end position="228"/>
    </location>
</feature>
<keyword evidence="3 9" id="KW-0813">Transport</keyword>
<evidence type="ECO:0000256" key="5">
    <source>
        <dbReference type="ARBA" id="ARBA00022692"/>
    </source>
</evidence>
<dbReference type="PROSITE" id="PS50850">
    <property type="entry name" value="MFS"/>
    <property type="match status" value="1"/>
</dbReference>
<dbReference type="InterPro" id="IPR003663">
    <property type="entry name" value="Sugar/inositol_transpt"/>
</dbReference>
<sequence>MGGGPFAYNRNISNGSSSGGASAGGDRLTVGVLVTCIVAASAGLIFGYDIGISGGVTTMVPFLEKFFPEVTKQGAEAKTTVYCVYDSHALTSFTSSLYVAGFISSLVASRLTASFGRKFTMLLGGVTFLIGGALNAAAESFLMLILGRLFFGFGIGFNNQAAPLFLAEVAPPKWRGAFNTGFHLFIGIGVLCASILNYFSSKLPWGWRLSLGCAIFPSLIMLIGLFFISDSPSSLVDRGKLEEARQVLIKLRGEADVENELAELVKASQASKAVSQEPFVIIFQRQYRPHLVMALAIPFFQQISGIFIIAFYAPVLLQSVGSGADSAFLAAIILGIDNIVFILVSTFAVDRCGRRFLFLHGGWLMFLCQAAIGIQLAVAAGVEGTALISKTQALLILLLMCLFGAGFGWSWGPLTWVVPSEIFPLKIRPIGQSISVAINLATTFVLSQTFLAILCRLKFGAFLFYAGWIIIMTAFVALFLPETKGIPLESMSSVWEKHWYWSRFTSERNTLAPP</sequence>
<feature type="domain" description="Major facilitator superfamily (MFS) profile" evidence="11">
    <location>
        <begin position="35"/>
        <end position="484"/>
    </location>
</feature>